<dbReference type="SMR" id="F6TL87"/>
<accession>F6TL87</accession>
<feature type="repeat" description="TPR" evidence="1">
    <location>
        <begin position="241"/>
        <end position="274"/>
    </location>
</feature>
<dbReference type="AlphaFoldDB" id="F6TL87"/>
<gene>
    <name evidence="2 4" type="primary">TTC13</name>
</gene>
<dbReference type="PROSITE" id="PS50293">
    <property type="entry name" value="TPR_REGION"/>
    <property type="match status" value="1"/>
</dbReference>
<dbReference type="Proteomes" id="UP000006718">
    <property type="component" value="Chromosome 1"/>
</dbReference>
<reference evidence="3" key="1">
    <citation type="journal article" date="2007" name="Science">
        <title>Evolutionary and biomedical insights from the rhesus macaque genome.</title>
        <authorList>
            <person name="Gibbs R.A."/>
            <person name="Rogers J."/>
            <person name="Katze M.G."/>
            <person name="Bumgarner R."/>
            <person name="Weinstock G.M."/>
            <person name="Mardis E.R."/>
            <person name="Remington K.A."/>
            <person name="Strausberg R.L."/>
            <person name="Venter J.C."/>
            <person name="Wilson R.K."/>
            <person name="Batzer M.A."/>
            <person name="Bustamante C.D."/>
            <person name="Eichler E.E."/>
            <person name="Hahn M.W."/>
            <person name="Hardison R.C."/>
            <person name="Makova K.D."/>
            <person name="Miller W."/>
            <person name="Milosavljevic A."/>
            <person name="Palermo R.E."/>
            <person name="Siepel A."/>
            <person name="Sikela J.M."/>
            <person name="Attaway T."/>
            <person name="Bell S."/>
            <person name="Bernard K.E."/>
            <person name="Buhay C.J."/>
            <person name="Chandrabose M.N."/>
            <person name="Dao M."/>
            <person name="Davis C."/>
            <person name="Delehaunty K.D."/>
            <person name="Ding Y."/>
            <person name="Dinh H.H."/>
            <person name="Dugan-Rocha S."/>
            <person name="Fulton L.A."/>
            <person name="Gabisi R.A."/>
            <person name="Garner T.T."/>
            <person name="Godfrey J."/>
            <person name="Hawes A.C."/>
            <person name="Hernandez J."/>
            <person name="Hines S."/>
            <person name="Holder M."/>
            <person name="Hume J."/>
            <person name="Jhangiani S.N."/>
            <person name="Joshi V."/>
            <person name="Khan Z.M."/>
            <person name="Kirkness E.F."/>
            <person name="Cree A."/>
            <person name="Fowler R.G."/>
            <person name="Lee S."/>
            <person name="Lewis L.R."/>
            <person name="Li Z."/>
            <person name="Liu Y.-S."/>
            <person name="Moore S.M."/>
            <person name="Muzny D."/>
            <person name="Nazareth L.V."/>
            <person name="Ngo D.N."/>
            <person name="Okwuonu G.O."/>
            <person name="Pai G."/>
            <person name="Parker D."/>
            <person name="Paul H.A."/>
            <person name="Pfannkoch C."/>
            <person name="Pohl C.S."/>
            <person name="Rogers Y.-H.C."/>
            <person name="Ruiz S.J."/>
            <person name="Sabo A."/>
            <person name="Santibanez J."/>
            <person name="Schneider B.W."/>
            <person name="Smith S.M."/>
            <person name="Sodergren E."/>
            <person name="Svatek A.F."/>
            <person name="Utterback T.R."/>
            <person name="Vattathil S."/>
            <person name="Warren W."/>
            <person name="White C.S."/>
            <person name="Chinwalla A.T."/>
            <person name="Feng Y."/>
            <person name="Halpern A.L."/>
            <person name="Hillier L.W."/>
            <person name="Huang X."/>
            <person name="Minx P."/>
            <person name="Nelson J.O."/>
            <person name="Pepin K.H."/>
            <person name="Qin X."/>
            <person name="Sutton G.G."/>
            <person name="Venter E."/>
            <person name="Walenz B.P."/>
            <person name="Wallis J.W."/>
            <person name="Worley K.C."/>
            <person name="Yang S.-P."/>
            <person name="Jones S.M."/>
            <person name="Marra M.A."/>
            <person name="Rocchi M."/>
            <person name="Schein J.E."/>
            <person name="Baertsch R."/>
            <person name="Clarke L."/>
            <person name="Csuros M."/>
            <person name="Glasscock J."/>
            <person name="Harris R.A."/>
            <person name="Havlak P."/>
            <person name="Jackson A.R."/>
            <person name="Jiang H."/>
            <person name="Liu Y."/>
            <person name="Messina D.N."/>
            <person name="Shen Y."/>
            <person name="Song H.X.-Z."/>
            <person name="Wylie T."/>
            <person name="Zhang L."/>
            <person name="Birney E."/>
            <person name="Han K."/>
            <person name="Konkel M.K."/>
            <person name="Lee J."/>
            <person name="Smit A.F.A."/>
            <person name="Ullmer B."/>
            <person name="Wang H."/>
            <person name="Xing J."/>
            <person name="Burhans R."/>
            <person name="Cheng Z."/>
            <person name="Karro J.E."/>
            <person name="Ma J."/>
            <person name="Raney B."/>
            <person name="She X."/>
            <person name="Cox M.J."/>
            <person name="Demuth J.P."/>
            <person name="Dumas L.J."/>
            <person name="Han S.-G."/>
            <person name="Hopkins J."/>
            <person name="Karimpour-Fard A."/>
            <person name="Kim Y.H."/>
            <person name="Pollack J.R."/>
            <person name="Vinar T."/>
            <person name="Addo-Quaye C."/>
            <person name="Degenhardt J."/>
            <person name="Denby A."/>
            <person name="Hubisz M.J."/>
            <person name="Indap A."/>
            <person name="Kosiol C."/>
            <person name="Lahn B.T."/>
            <person name="Lawson H.A."/>
            <person name="Marklein A."/>
            <person name="Nielsen R."/>
            <person name="Vallender E.J."/>
            <person name="Clark A.G."/>
            <person name="Ferguson B."/>
            <person name="Hernandez R.D."/>
            <person name="Hirani K."/>
            <person name="Kehrer-Sawatzki H."/>
            <person name="Kolb J."/>
            <person name="Patil S."/>
            <person name="Pu L.-L."/>
            <person name="Ren Y."/>
            <person name="Smith D.G."/>
            <person name="Wheeler D.A."/>
            <person name="Schenck I."/>
            <person name="Ball E.V."/>
            <person name="Chen R."/>
            <person name="Cooper D.N."/>
            <person name="Giardine B."/>
            <person name="Hsu F."/>
            <person name="Kent W.J."/>
            <person name="Lesk A."/>
            <person name="Nelson D.L."/>
            <person name="O'brien W.E."/>
            <person name="Pruefer K."/>
            <person name="Stenson P.D."/>
            <person name="Wallace J.C."/>
            <person name="Ke H."/>
            <person name="Liu X.-M."/>
            <person name="Wang P."/>
            <person name="Xiang A.P."/>
            <person name="Yang F."/>
            <person name="Barber G.P."/>
            <person name="Haussler D."/>
            <person name="Karolchik D."/>
            <person name="Kern A.D."/>
            <person name="Kuhn R.M."/>
            <person name="Smith K.E."/>
            <person name="Zwieg A.S."/>
        </authorList>
    </citation>
    <scope>NUCLEOTIDE SEQUENCE [LARGE SCALE GENOMIC DNA]</scope>
    <source>
        <strain evidence="3">17573</strain>
    </source>
</reference>
<keyword evidence="1" id="KW-0802">TPR repeat</keyword>
<dbReference type="InterPro" id="IPR011990">
    <property type="entry name" value="TPR-like_helical_dom_sf"/>
</dbReference>
<dbReference type="SUPFAM" id="SSF48452">
    <property type="entry name" value="TPR-like"/>
    <property type="match status" value="1"/>
</dbReference>
<dbReference type="Pfam" id="PF00515">
    <property type="entry name" value="TPR_1"/>
    <property type="match status" value="1"/>
</dbReference>
<sequence>MAPAGCCCCCCFWGGAVAAAGAARGVLLLLLLGVLSAVPRPGALATEHYSPVSLLKQELQHRQQQEAPAGGGGCSPQSGDWGDQYSAECGESSFLNFHDSDCEPKGSPPCDSLLSLNTEKILSQAKSIAEQKRFPFATDNDSTNEELAIAYVLIGSGLYDEAIRHFSTMLQEEPDLVSAIYGRGIAYGKKGLHDIKNAELALFELSRVITLEPDRPEVFEQRAEEAIESFKEALKQKVDFIDAYKSLGQAYRELGNFEAATESFQKALLLNQNHVQTLQLRGMMLYHHGSLQEALKNFKRCLQLEPYNEVCQYMKGLSHVAMGQFYEGIKAQTKVMLNDPLPGQKASPEYLKVKYLREYSRYLHAHLDTPLTEYNIDVDLPGSFKDHWAKNLPFLIEDYEEQPGLQPHIKDVLHQNFESYKPEVQELICVADRLGSLMQYETPGFLPNKRIHRAMGLAALEVMQAVQRTWTNSKVRMNGKTRLMQWRDMFDIAVKWRRIADPDQPVLWLDQMPARSLSRGFNNHINLIRGQVINMRYLEYFEKILHFIKDRILVYHGANNPKGLLEVREALEKVHKVEDLLPIMKQFNTKTKDGFTVNTKVPSLKDQGKEYDGFTITITGDKVGNILFSVETQTTEERTQLYHAEIDALYKDLTAKGKVLILSSEFGEADAVCNLILSLVYYFYNLMPLSRGSSVIAYSVIVGALMASGKEVAGKIPKGKLVDFEAMTAPGSEAFSKVAKSWMNLKSISPSYKTLPSVSETFPTLRSMIEVLNTDSSPRCLKKL</sequence>
<dbReference type="PROSITE" id="PS50005">
    <property type="entry name" value="TPR"/>
    <property type="match status" value="2"/>
</dbReference>
<dbReference type="VGNC" id="VGNC:79588">
    <property type="gene designation" value="TTC13"/>
</dbReference>
<dbReference type="Bgee" id="ENSMMUG00000005888">
    <property type="expression patterns" value="Expressed in spleen and 21 other cell types or tissues"/>
</dbReference>
<keyword evidence="3" id="KW-1185">Reference proteome</keyword>
<dbReference type="PANTHER" id="PTHR44523">
    <property type="entry name" value="TETRATRICOPEPTIDE REPEAT PROTEIN 13"/>
    <property type="match status" value="1"/>
</dbReference>
<evidence type="ECO:0000313" key="4">
    <source>
        <dbReference type="VGNC" id="VGNC:79588"/>
    </source>
</evidence>
<dbReference type="eggNOG" id="KOG4626">
    <property type="taxonomic scope" value="Eukaryota"/>
</dbReference>
<evidence type="ECO:0000313" key="2">
    <source>
        <dbReference type="Ensembl" id="ENSMMUP00000007748.4"/>
    </source>
</evidence>
<dbReference type="SMART" id="SM00028">
    <property type="entry name" value="TPR"/>
    <property type="match status" value="3"/>
</dbReference>
<dbReference type="Gene3D" id="1.25.40.1040">
    <property type="match status" value="1"/>
</dbReference>
<dbReference type="Ensembl" id="ENSMMUT00000008242.4">
    <property type="protein sequence ID" value="ENSMMUP00000007748.4"/>
    <property type="gene ID" value="ENSMMUG00000005888.4"/>
</dbReference>
<reference evidence="2" key="3">
    <citation type="submission" date="2025-08" db="UniProtKB">
        <authorList>
            <consortium name="Ensembl"/>
        </authorList>
    </citation>
    <scope>IDENTIFICATION</scope>
    <source>
        <strain evidence="2">17573</strain>
    </source>
</reference>
<dbReference type="InterPro" id="IPR019734">
    <property type="entry name" value="TPR_rpt"/>
</dbReference>
<protein>
    <submittedName>
        <fullName evidence="2">Tetratricopeptide repeat domain 13</fullName>
    </submittedName>
</protein>
<evidence type="ECO:0000313" key="3">
    <source>
        <dbReference type="Proteomes" id="UP000006718"/>
    </source>
</evidence>
<evidence type="ECO:0000256" key="1">
    <source>
        <dbReference type="PROSITE-ProRule" id="PRU00339"/>
    </source>
</evidence>
<organism evidence="2 3">
    <name type="scientific">Macaca mulatta</name>
    <name type="common">Rhesus macaque</name>
    <dbReference type="NCBI Taxonomy" id="9544"/>
    <lineage>
        <taxon>Eukaryota</taxon>
        <taxon>Metazoa</taxon>
        <taxon>Chordata</taxon>
        <taxon>Craniata</taxon>
        <taxon>Vertebrata</taxon>
        <taxon>Euteleostomi</taxon>
        <taxon>Mammalia</taxon>
        <taxon>Eutheria</taxon>
        <taxon>Euarchontoglires</taxon>
        <taxon>Primates</taxon>
        <taxon>Haplorrhini</taxon>
        <taxon>Catarrhini</taxon>
        <taxon>Cercopithecidae</taxon>
        <taxon>Cercopithecinae</taxon>
        <taxon>Macaca</taxon>
    </lineage>
</organism>
<reference evidence="2" key="4">
    <citation type="submission" date="2025-09" db="UniProtKB">
        <authorList>
            <consortium name="Ensembl"/>
        </authorList>
    </citation>
    <scope>IDENTIFICATION</scope>
    <source>
        <strain evidence="2">17573</strain>
    </source>
</reference>
<dbReference type="GeneTree" id="ENSGT00940000158461"/>
<feature type="repeat" description="TPR" evidence="1">
    <location>
        <begin position="275"/>
        <end position="308"/>
    </location>
</feature>
<dbReference type="Gene3D" id="1.25.40.10">
    <property type="entry name" value="Tetratricopeptide repeat domain"/>
    <property type="match status" value="1"/>
</dbReference>
<dbReference type="ExpressionAtlas" id="F6TL87">
    <property type="expression patterns" value="baseline"/>
</dbReference>
<name>F6TL87_MACMU</name>
<proteinExistence type="predicted"/>
<dbReference type="PANTHER" id="PTHR44523:SF1">
    <property type="entry name" value="TETRATRICOPEPTIDE REPEAT PROTEIN 13"/>
    <property type="match status" value="1"/>
</dbReference>
<dbReference type="HOGENOM" id="CLU_014101_1_0_1"/>
<reference evidence="2" key="2">
    <citation type="submission" date="2019-01" db="EMBL/GenBank/DDBJ databases">
        <authorList>
            <person name="Graves T."/>
            <person name="Eichler E.E."/>
            <person name="Wilson R.K."/>
        </authorList>
    </citation>
    <scope>NUCLEOTIDE SEQUENCE [LARGE SCALE GENOMIC DNA]</scope>
    <source>
        <strain evidence="2">17573</strain>
    </source>
</reference>
<dbReference type="VEuPathDB" id="HostDB:ENSMMUG00000005888"/>